<protein>
    <submittedName>
        <fullName evidence="1">Uncharacterized protein</fullName>
    </submittedName>
</protein>
<organism evidence="1">
    <name type="scientific">gut metagenome</name>
    <dbReference type="NCBI Taxonomy" id="749906"/>
    <lineage>
        <taxon>unclassified sequences</taxon>
        <taxon>metagenomes</taxon>
        <taxon>organismal metagenomes</taxon>
    </lineage>
</organism>
<reference evidence="1" key="1">
    <citation type="journal article" date="2012" name="PLoS ONE">
        <title>Gene sets for utilization of primary and secondary nutrition supplies in the distal gut of endangered iberian lynx.</title>
        <authorList>
            <person name="Alcaide M."/>
            <person name="Messina E."/>
            <person name="Richter M."/>
            <person name="Bargiela R."/>
            <person name="Peplies J."/>
            <person name="Huws S.A."/>
            <person name="Newbold C.J."/>
            <person name="Golyshin P.N."/>
            <person name="Simon M.A."/>
            <person name="Lopez G."/>
            <person name="Yakimov M.M."/>
            <person name="Ferrer M."/>
        </authorList>
    </citation>
    <scope>NUCLEOTIDE SEQUENCE</scope>
</reference>
<dbReference type="EMBL" id="AMCI01005132">
    <property type="protein sequence ID" value="EJW96741.1"/>
    <property type="molecule type" value="Genomic_DNA"/>
</dbReference>
<comment type="caution">
    <text evidence="1">The sequence shown here is derived from an EMBL/GenBank/DDBJ whole genome shotgun (WGS) entry which is preliminary data.</text>
</comment>
<proteinExistence type="predicted"/>
<dbReference type="AlphaFoldDB" id="J9FP79"/>
<gene>
    <name evidence="1" type="ORF">EVA_15153</name>
</gene>
<evidence type="ECO:0000313" key="1">
    <source>
        <dbReference type="EMBL" id="EJW96741.1"/>
    </source>
</evidence>
<accession>J9FP79</accession>
<sequence length="61" mass="7593">MVFRRIIAYVIPYFWDFCERQEKNRTNDRNEKATHRWFGMRRFRSYVSTSIVEQRSVMPGE</sequence>
<name>J9FP79_9ZZZZ</name>